<dbReference type="RefSeq" id="WP_284137610.1">
    <property type="nucleotide sequence ID" value="NZ_JASJUT010000005.1"/>
</dbReference>
<name>A0ABT7EMC0_9GAMM</name>
<feature type="transmembrane region" description="Helical" evidence="1">
    <location>
        <begin position="46"/>
        <end position="63"/>
    </location>
</feature>
<reference evidence="2 3" key="1">
    <citation type="submission" date="2023-05" db="EMBL/GenBank/DDBJ databases">
        <title>Pseudoalteromonas ardens sp. nov., Pseudoalteromonas obscura sp. nov., and Pseudoalteromonas umbrosa sp. nov., isolated from the coral Montipora capitata.</title>
        <authorList>
            <person name="Thomas E.M."/>
            <person name="Smith E.M."/>
            <person name="Papke E."/>
            <person name="Shlafstein M.D."/>
            <person name="Oline D.K."/>
            <person name="Videau P."/>
            <person name="Saw J.H."/>
            <person name="Strangman W.K."/>
            <person name="Ushijima B."/>
        </authorList>
    </citation>
    <scope>NUCLEOTIDE SEQUENCE [LARGE SCALE GENOMIC DNA]</scope>
    <source>
        <strain evidence="2 3">P94</strain>
    </source>
</reference>
<evidence type="ECO:0000256" key="1">
    <source>
        <dbReference type="SAM" id="Phobius"/>
    </source>
</evidence>
<sequence>MMELAKNFIDVPQTERGGEMAQKGFDFLACWALSHMFEYELQGKEYVFFNIMTTYLFLTLKNFHKKLRFRKLKLMINLGN</sequence>
<comment type="caution">
    <text evidence="2">The sequence shown here is derived from an EMBL/GenBank/DDBJ whole genome shotgun (WGS) entry which is preliminary data.</text>
</comment>
<keyword evidence="1" id="KW-1133">Transmembrane helix</keyword>
<keyword evidence="3" id="KW-1185">Reference proteome</keyword>
<keyword evidence="1" id="KW-0812">Transmembrane</keyword>
<evidence type="ECO:0000313" key="2">
    <source>
        <dbReference type="EMBL" id="MDK2596201.1"/>
    </source>
</evidence>
<evidence type="ECO:0000313" key="3">
    <source>
        <dbReference type="Proteomes" id="UP001231915"/>
    </source>
</evidence>
<proteinExistence type="predicted"/>
<accession>A0ABT7EMC0</accession>
<dbReference type="Proteomes" id="UP001231915">
    <property type="component" value="Unassembled WGS sequence"/>
</dbReference>
<organism evidence="2 3">
    <name type="scientific">Pseudoalteromonas obscura</name>
    <dbReference type="NCBI Taxonomy" id="3048491"/>
    <lineage>
        <taxon>Bacteria</taxon>
        <taxon>Pseudomonadati</taxon>
        <taxon>Pseudomonadota</taxon>
        <taxon>Gammaproteobacteria</taxon>
        <taxon>Alteromonadales</taxon>
        <taxon>Pseudoalteromonadaceae</taxon>
        <taxon>Pseudoalteromonas</taxon>
    </lineage>
</organism>
<dbReference type="EMBL" id="JASJUT010000005">
    <property type="protein sequence ID" value="MDK2596201.1"/>
    <property type="molecule type" value="Genomic_DNA"/>
</dbReference>
<protein>
    <submittedName>
        <fullName evidence="2">Uncharacterized protein</fullName>
    </submittedName>
</protein>
<keyword evidence="1" id="KW-0472">Membrane</keyword>
<gene>
    <name evidence="2" type="ORF">QNM18_14155</name>
</gene>